<organism evidence="1">
    <name type="scientific">Rhizophora mucronata</name>
    <name type="common">Asiatic mangrove</name>
    <dbReference type="NCBI Taxonomy" id="61149"/>
    <lineage>
        <taxon>Eukaryota</taxon>
        <taxon>Viridiplantae</taxon>
        <taxon>Streptophyta</taxon>
        <taxon>Embryophyta</taxon>
        <taxon>Tracheophyta</taxon>
        <taxon>Spermatophyta</taxon>
        <taxon>Magnoliopsida</taxon>
        <taxon>eudicotyledons</taxon>
        <taxon>Gunneridae</taxon>
        <taxon>Pentapetalae</taxon>
        <taxon>rosids</taxon>
        <taxon>fabids</taxon>
        <taxon>Malpighiales</taxon>
        <taxon>Rhizophoraceae</taxon>
        <taxon>Rhizophora</taxon>
    </lineage>
</organism>
<evidence type="ECO:0000313" key="1">
    <source>
        <dbReference type="EMBL" id="MBX47326.1"/>
    </source>
</evidence>
<protein>
    <submittedName>
        <fullName evidence="1">Uncharacterized protein</fullName>
    </submittedName>
</protein>
<dbReference type="EMBL" id="GGEC01066842">
    <property type="protein sequence ID" value="MBX47326.1"/>
    <property type="molecule type" value="Transcribed_RNA"/>
</dbReference>
<dbReference type="AlphaFoldDB" id="A0A2P2NXT4"/>
<accession>A0A2P2NXT4</accession>
<proteinExistence type="predicted"/>
<sequence length="17" mass="1876">MTLVALSQSSLVKWSLL</sequence>
<name>A0A2P2NXT4_RHIMU</name>
<reference evidence="1" key="1">
    <citation type="submission" date="2018-02" db="EMBL/GenBank/DDBJ databases">
        <title>Rhizophora mucronata_Transcriptome.</title>
        <authorList>
            <person name="Meera S.P."/>
            <person name="Sreeshan A."/>
            <person name="Augustine A."/>
        </authorList>
    </citation>
    <scope>NUCLEOTIDE SEQUENCE</scope>
    <source>
        <tissue evidence="1">Leaf</tissue>
    </source>
</reference>